<gene>
    <name evidence="7" type="ORF">RMN56_27725</name>
</gene>
<feature type="domain" description="DUF202" evidence="6">
    <location>
        <begin position="3"/>
        <end position="59"/>
    </location>
</feature>
<keyword evidence="2 5" id="KW-0812">Transmembrane</keyword>
<feature type="transmembrane region" description="Helical" evidence="5">
    <location>
        <begin position="62"/>
        <end position="83"/>
    </location>
</feature>
<evidence type="ECO:0000256" key="1">
    <source>
        <dbReference type="ARBA" id="ARBA00004127"/>
    </source>
</evidence>
<name>A0ABY9ZVE2_9ACTN</name>
<evidence type="ECO:0000313" key="7">
    <source>
        <dbReference type="EMBL" id="WNM38877.1"/>
    </source>
</evidence>
<evidence type="ECO:0000256" key="3">
    <source>
        <dbReference type="ARBA" id="ARBA00022989"/>
    </source>
</evidence>
<keyword evidence="4 5" id="KW-0472">Membrane</keyword>
<keyword evidence="8" id="KW-1185">Reference proteome</keyword>
<evidence type="ECO:0000256" key="2">
    <source>
        <dbReference type="ARBA" id="ARBA00022692"/>
    </source>
</evidence>
<proteinExistence type="predicted"/>
<accession>A0ABY9ZVE2</accession>
<dbReference type="RefSeq" id="WP_313720601.1">
    <property type="nucleotide sequence ID" value="NZ_CP134876.1"/>
</dbReference>
<dbReference type="InterPro" id="IPR003807">
    <property type="entry name" value="DUF202"/>
</dbReference>
<dbReference type="EMBL" id="CP134876">
    <property type="protein sequence ID" value="WNM38877.1"/>
    <property type="molecule type" value="Genomic_DNA"/>
</dbReference>
<evidence type="ECO:0000259" key="6">
    <source>
        <dbReference type="Pfam" id="PF02656"/>
    </source>
</evidence>
<dbReference type="Proteomes" id="UP001303001">
    <property type="component" value="Chromosome"/>
</dbReference>
<evidence type="ECO:0000313" key="8">
    <source>
        <dbReference type="Proteomes" id="UP001303001"/>
    </source>
</evidence>
<reference evidence="7 8" key="1">
    <citation type="submission" date="2023-09" db="EMBL/GenBank/DDBJ databases">
        <title>Micromonospora halotolerans DSM 45598 genome sequence.</title>
        <authorList>
            <person name="Mo P."/>
        </authorList>
    </citation>
    <scope>NUCLEOTIDE SEQUENCE [LARGE SCALE GENOMIC DNA]</scope>
    <source>
        <strain evidence="7 8">DSM 45598</strain>
    </source>
</reference>
<protein>
    <submittedName>
        <fullName evidence="7">DUF202 domain-containing protein</fullName>
    </submittedName>
</protein>
<organism evidence="7 8">
    <name type="scientific">Micromonospora halotolerans</name>
    <dbReference type="NCBI Taxonomy" id="709879"/>
    <lineage>
        <taxon>Bacteria</taxon>
        <taxon>Bacillati</taxon>
        <taxon>Actinomycetota</taxon>
        <taxon>Actinomycetes</taxon>
        <taxon>Micromonosporales</taxon>
        <taxon>Micromonosporaceae</taxon>
        <taxon>Micromonospora</taxon>
    </lineage>
</organism>
<evidence type="ECO:0000256" key="4">
    <source>
        <dbReference type="ARBA" id="ARBA00023136"/>
    </source>
</evidence>
<sequence>MRDPGLQRERTALAWTRTAAVAFVSALLLVRLGLHSRSGSLFVAAVPAAALSAVLALRRDCLLAVAGLATATGALTLVGLLLAT</sequence>
<comment type="subcellular location">
    <subcellularLocation>
        <location evidence="1">Endomembrane system</location>
        <topology evidence="1">Multi-pass membrane protein</topology>
    </subcellularLocation>
</comment>
<feature type="transmembrane region" description="Helical" evidence="5">
    <location>
        <begin position="40"/>
        <end position="57"/>
    </location>
</feature>
<evidence type="ECO:0000256" key="5">
    <source>
        <dbReference type="SAM" id="Phobius"/>
    </source>
</evidence>
<keyword evidence="3 5" id="KW-1133">Transmembrane helix</keyword>
<dbReference type="Pfam" id="PF02656">
    <property type="entry name" value="DUF202"/>
    <property type="match status" value="1"/>
</dbReference>
<feature type="transmembrane region" description="Helical" evidence="5">
    <location>
        <begin position="12"/>
        <end position="34"/>
    </location>
</feature>